<name>A0ABR9WIC9_9BACT</name>
<dbReference type="Pfam" id="PF10047">
    <property type="entry name" value="DUF2281"/>
    <property type="match status" value="1"/>
</dbReference>
<gene>
    <name evidence="2" type="ORF">IEE83_19650</name>
</gene>
<proteinExistence type="predicted"/>
<accession>A0ABR9WIC9</accession>
<evidence type="ECO:0000313" key="3">
    <source>
        <dbReference type="Proteomes" id="UP000634134"/>
    </source>
</evidence>
<protein>
    <submittedName>
        <fullName evidence="2">DUF2281 domain-containing protein</fullName>
    </submittedName>
</protein>
<sequence length="68" mass="8046">MSEIQLIEKLKKLPAAYQKEVEDFVDSILEKKINLPKIEKKRTLGLLKGKMKMREDFDAPLDDFKDYM</sequence>
<dbReference type="EMBL" id="JACYGY010000001">
    <property type="protein sequence ID" value="MBE9464106.1"/>
    <property type="molecule type" value="Genomic_DNA"/>
</dbReference>
<organism evidence="2 3">
    <name type="scientific">Dyadobacter subterraneus</name>
    <dbReference type="NCBI Taxonomy" id="2773304"/>
    <lineage>
        <taxon>Bacteria</taxon>
        <taxon>Pseudomonadati</taxon>
        <taxon>Bacteroidota</taxon>
        <taxon>Cytophagia</taxon>
        <taxon>Cytophagales</taxon>
        <taxon>Spirosomataceae</taxon>
        <taxon>Dyadobacter</taxon>
    </lineage>
</organism>
<keyword evidence="3" id="KW-1185">Reference proteome</keyword>
<reference evidence="3" key="1">
    <citation type="submission" date="2023-07" db="EMBL/GenBank/DDBJ databases">
        <title>Dyadobacter sp. nov 'subterranea' isolated from contaminted grondwater.</title>
        <authorList>
            <person name="Szabo I."/>
            <person name="Al-Omari J."/>
            <person name="Szerdahelyi S.G."/>
            <person name="Rado J."/>
        </authorList>
    </citation>
    <scope>NUCLEOTIDE SEQUENCE [LARGE SCALE GENOMIC DNA]</scope>
    <source>
        <strain evidence="3">UP-52</strain>
    </source>
</reference>
<dbReference type="InterPro" id="IPR018739">
    <property type="entry name" value="DUF2281"/>
</dbReference>
<comment type="caution">
    <text evidence="2">The sequence shown here is derived from an EMBL/GenBank/DDBJ whole genome shotgun (WGS) entry which is preliminary data.</text>
</comment>
<dbReference type="RefSeq" id="WP_194122185.1">
    <property type="nucleotide sequence ID" value="NZ_JACYGY010000001.1"/>
</dbReference>
<dbReference type="Proteomes" id="UP000634134">
    <property type="component" value="Unassembled WGS sequence"/>
</dbReference>
<evidence type="ECO:0000313" key="2">
    <source>
        <dbReference type="EMBL" id="MBE9464106.1"/>
    </source>
</evidence>
<feature type="domain" description="DUF2281" evidence="1">
    <location>
        <begin position="5"/>
        <end position="67"/>
    </location>
</feature>
<evidence type="ECO:0000259" key="1">
    <source>
        <dbReference type="Pfam" id="PF10047"/>
    </source>
</evidence>